<proteinExistence type="predicted"/>
<keyword evidence="4" id="KW-1185">Reference proteome</keyword>
<dbReference type="EMBL" id="JAUSWV010000002">
    <property type="protein sequence ID" value="MDQ0582382.1"/>
    <property type="molecule type" value="Genomic_DNA"/>
</dbReference>
<evidence type="ECO:0000313" key="4">
    <source>
        <dbReference type="Proteomes" id="UP001230654"/>
    </source>
</evidence>
<evidence type="ECO:0008006" key="5">
    <source>
        <dbReference type="Google" id="ProtNLM"/>
    </source>
</evidence>
<feature type="transmembrane region" description="Helical" evidence="2">
    <location>
        <begin position="73"/>
        <end position="90"/>
    </location>
</feature>
<comment type="caution">
    <text evidence="3">The sequence shown here is derived from an EMBL/GenBank/DDBJ whole genome shotgun (WGS) entry which is preliminary data.</text>
</comment>
<name>A0ABU0NTD5_STRRH</name>
<feature type="region of interest" description="Disordered" evidence="1">
    <location>
        <begin position="1"/>
        <end position="30"/>
    </location>
</feature>
<keyword evidence="2" id="KW-1133">Transmembrane helix</keyword>
<keyword evidence="2" id="KW-0812">Transmembrane</keyword>
<evidence type="ECO:0000256" key="1">
    <source>
        <dbReference type="SAM" id="MobiDB-lite"/>
    </source>
</evidence>
<feature type="transmembrane region" description="Helical" evidence="2">
    <location>
        <begin position="184"/>
        <end position="204"/>
    </location>
</feature>
<feature type="transmembrane region" description="Helical" evidence="2">
    <location>
        <begin position="49"/>
        <end position="67"/>
    </location>
</feature>
<feature type="transmembrane region" description="Helical" evidence="2">
    <location>
        <begin position="97"/>
        <end position="115"/>
    </location>
</feature>
<dbReference type="Proteomes" id="UP001230654">
    <property type="component" value="Unassembled WGS sequence"/>
</dbReference>
<evidence type="ECO:0000313" key="3">
    <source>
        <dbReference type="EMBL" id="MDQ0582382.1"/>
    </source>
</evidence>
<sequence>MSRTPGNARTPRIRPQGSPGTKRQTPASAPHRLRRLLHQDKNDPWAIRLLPRIVFGIAAAYTLFTLASQSGSSFVAVGTLIVLGIVVWLLRRRVQLLLALASTTIGAALTGYFSAAGDAARWNTGAAVSGQAVFGYWALAGMALLGAWMVKEHPGRRGVTVVLADVILVIASVAGMFLPEAGVPLGFLGVLGVLAIRGSSAKAVTGRARQALGRLRRRKASDPADS</sequence>
<dbReference type="RefSeq" id="WP_307164494.1">
    <property type="nucleotide sequence ID" value="NZ_JAUSWV010000002.1"/>
</dbReference>
<protein>
    <recommendedName>
        <fullName evidence="5">Integral membrane protein</fullName>
    </recommendedName>
</protein>
<evidence type="ECO:0000256" key="2">
    <source>
        <dbReference type="SAM" id="Phobius"/>
    </source>
</evidence>
<gene>
    <name evidence="3" type="ORF">QF030_004560</name>
</gene>
<feature type="transmembrane region" description="Helical" evidence="2">
    <location>
        <begin position="127"/>
        <end position="147"/>
    </location>
</feature>
<organism evidence="3 4">
    <name type="scientific">Streptomyces rishiriensis</name>
    <dbReference type="NCBI Taxonomy" id="68264"/>
    <lineage>
        <taxon>Bacteria</taxon>
        <taxon>Bacillati</taxon>
        <taxon>Actinomycetota</taxon>
        <taxon>Actinomycetes</taxon>
        <taxon>Kitasatosporales</taxon>
        <taxon>Streptomycetaceae</taxon>
        <taxon>Streptomyces</taxon>
    </lineage>
</organism>
<feature type="compositionally biased region" description="Polar residues" evidence="1">
    <location>
        <begin position="18"/>
        <end position="27"/>
    </location>
</feature>
<feature type="transmembrane region" description="Helical" evidence="2">
    <location>
        <begin position="159"/>
        <end position="178"/>
    </location>
</feature>
<reference evidence="3 4" key="1">
    <citation type="submission" date="2023-07" db="EMBL/GenBank/DDBJ databases">
        <title>Comparative genomics of wheat-associated soil bacteria to identify genetic determinants of phenazine resistance.</title>
        <authorList>
            <person name="Mouncey N."/>
        </authorList>
    </citation>
    <scope>NUCLEOTIDE SEQUENCE [LARGE SCALE GENOMIC DNA]</scope>
    <source>
        <strain evidence="3 4">B2I6</strain>
    </source>
</reference>
<accession>A0ABU0NTD5</accession>
<keyword evidence="2" id="KW-0472">Membrane</keyword>